<dbReference type="AlphaFoldDB" id="V3ZZS0"/>
<reference evidence="4 5" key="1">
    <citation type="journal article" date="2013" name="Nature">
        <title>Insights into bilaterian evolution from three spiralian genomes.</title>
        <authorList>
            <person name="Simakov O."/>
            <person name="Marletaz F."/>
            <person name="Cho S.J."/>
            <person name="Edsinger-Gonzales E."/>
            <person name="Havlak P."/>
            <person name="Hellsten U."/>
            <person name="Kuo D.H."/>
            <person name="Larsson T."/>
            <person name="Lv J."/>
            <person name="Arendt D."/>
            <person name="Savage R."/>
            <person name="Osoegawa K."/>
            <person name="de Jong P."/>
            <person name="Grimwood J."/>
            <person name="Chapman J.A."/>
            <person name="Shapiro H."/>
            <person name="Aerts A."/>
            <person name="Otillar R.P."/>
            <person name="Terry A.Y."/>
            <person name="Boore J.L."/>
            <person name="Grigoriev I.V."/>
            <person name="Lindberg D.R."/>
            <person name="Seaver E.C."/>
            <person name="Weisblat D.A."/>
            <person name="Putnam N.H."/>
            <person name="Rokhsar D.S."/>
        </authorList>
    </citation>
    <scope>NUCLEOTIDE SEQUENCE [LARGE SCALE GENOMIC DNA]</scope>
</reference>
<dbReference type="RefSeq" id="XP_009062733.1">
    <property type="nucleotide sequence ID" value="XM_009064485.1"/>
</dbReference>
<dbReference type="STRING" id="225164.V3ZZS0"/>
<dbReference type="InterPro" id="IPR002110">
    <property type="entry name" value="Ankyrin_rpt"/>
</dbReference>
<dbReference type="Pfam" id="PF00023">
    <property type="entry name" value="Ank"/>
    <property type="match status" value="1"/>
</dbReference>
<dbReference type="PROSITE" id="PS50297">
    <property type="entry name" value="ANK_REP_REGION"/>
    <property type="match status" value="3"/>
</dbReference>
<organism evidence="4 5">
    <name type="scientific">Lottia gigantea</name>
    <name type="common">Giant owl limpet</name>
    <dbReference type="NCBI Taxonomy" id="225164"/>
    <lineage>
        <taxon>Eukaryota</taxon>
        <taxon>Metazoa</taxon>
        <taxon>Spiralia</taxon>
        <taxon>Lophotrochozoa</taxon>
        <taxon>Mollusca</taxon>
        <taxon>Gastropoda</taxon>
        <taxon>Patellogastropoda</taxon>
        <taxon>Lottioidea</taxon>
        <taxon>Lottiidae</taxon>
        <taxon>Lottia</taxon>
    </lineage>
</organism>
<dbReference type="KEGG" id="lgi:LOTGIDRAFT_128873"/>
<gene>
    <name evidence="4" type="ORF">LOTGIDRAFT_128873</name>
</gene>
<keyword evidence="1" id="KW-0677">Repeat</keyword>
<feature type="repeat" description="ANK" evidence="3">
    <location>
        <begin position="193"/>
        <end position="225"/>
    </location>
</feature>
<dbReference type="Gene3D" id="1.25.40.20">
    <property type="entry name" value="Ankyrin repeat-containing domain"/>
    <property type="match status" value="2"/>
</dbReference>
<dbReference type="OrthoDB" id="21416at2759"/>
<dbReference type="Proteomes" id="UP000030746">
    <property type="component" value="Unassembled WGS sequence"/>
</dbReference>
<dbReference type="PROSITE" id="PS51257">
    <property type="entry name" value="PROKAR_LIPOPROTEIN"/>
    <property type="match status" value="1"/>
</dbReference>
<dbReference type="SMART" id="SM00248">
    <property type="entry name" value="ANK"/>
    <property type="match status" value="7"/>
</dbReference>
<evidence type="ECO:0000313" key="4">
    <source>
        <dbReference type="EMBL" id="ESO86496.1"/>
    </source>
</evidence>
<keyword evidence="2 3" id="KW-0040">ANK repeat</keyword>
<evidence type="ECO:0000256" key="2">
    <source>
        <dbReference type="ARBA" id="ARBA00023043"/>
    </source>
</evidence>
<name>V3ZZS0_LOTGI</name>
<evidence type="ECO:0000256" key="3">
    <source>
        <dbReference type="PROSITE-ProRule" id="PRU00023"/>
    </source>
</evidence>
<dbReference type="CTD" id="20232892"/>
<dbReference type="HOGENOM" id="CLU_000134_51_0_1"/>
<dbReference type="Pfam" id="PF12796">
    <property type="entry name" value="Ank_2"/>
    <property type="match status" value="2"/>
</dbReference>
<dbReference type="InterPro" id="IPR036770">
    <property type="entry name" value="Ankyrin_rpt-contain_sf"/>
</dbReference>
<dbReference type="PANTHER" id="PTHR24198:SF165">
    <property type="entry name" value="ANKYRIN REPEAT-CONTAINING PROTEIN-RELATED"/>
    <property type="match status" value="1"/>
</dbReference>
<protein>
    <submittedName>
        <fullName evidence="4">Uncharacterized protein</fullName>
    </submittedName>
</protein>
<dbReference type="EMBL" id="KB203049">
    <property type="protein sequence ID" value="ESO86496.1"/>
    <property type="molecule type" value="Genomic_DNA"/>
</dbReference>
<dbReference type="PROSITE" id="PS50088">
    <property type="entry name" value="ANK_REPEAT"/>
    <property type="match status" value="4"/>
</dbReference>
<accession>V3ZZS0</accession>
<feature type="repeat" description="ANK" evidence="3">
    <location>
        <begin position="54"/>
        <end position="86"/>
    </location>
</feature>
<evidence type="ECO:0000313" key="5">
    <source>
        <dbReference type="Proteomes" id="UP000030746"/>
    </source>
</evidence>
<proteinExistence type="predicted"/>
<dbReference type="GeneID" id="20232892"/>
<dbReference type="OMA" id="HMAVINR"/>
<keyword evidence="5" id="KW-1185">Reference proteome</keyword>
<evidence type="ECO:0000256" key="1">
    <source>
        <dbReference type="ARBA" id="ARBA00022737"/>
    </source>
</evidence>
<feature type="repeat" description="ANK" evidence="3">
    <location>
        <begin position="226"/>
        <end position="253"/>
    </location>
</feature>
<sequence length="346" mass="38992">MVKLLVGNGANLNALNFHSQSPLILACRYEYSDIVTLLCSKGADPNLKGYFGNERLTPLSLCSRLNKLEITKILVYYGADINASDDSGPSPLFTALSHHSNEVTDLFFSQCLNKGLDVKLCRRNQETLLHALLEYKGDLKYQYVKDVIARGCPVNQATRSKNYPLHEAIGWRDEKMMKIFLDLGADWRLLDRWGQNALHVAIATGGLSMVRILLYKGADINSLTTLGVSPLYIAFEFDHIEVAEYLIDHGIDLRQELYLIKTKAKMRNMAMDSNLTPSFLQLNPSYKEYLKHLANTPPKLLTVCVRKLRSIFSENHQPLANVYSLPIPTILQSKLSFDIKPQVSSV</sequence>
<dbReference type="SUPFAM" id="SSF48403">
    <property type="entry name" value="Ankyrin repeat"/>
    <property type="match status" value="1"/>
</dbReference>
<feature type="repeat" description="ANK" evidence="3">
    <location>
        <begin position="18"/>
        <end position="50"/>
    </location>
</feature>
<dbReference type="PANTHER" id="PTHR24198">
    <property type="entry name" value="ANKYRIN REPEAT AND PROTEIN KINASE DOMAIN-CONTAINING PROTEIN"/>
    <property type="match status" value="1"/>
</dbReference>